<accession>A0A7C9MTY9</accession>
<evidence type="ECO:0000313" key="2">
    <source>
        <dbReference type="Proteomes" id="UP000483286"/>
    </source>
</evidence>
<sequence length="107" mass="11662">MFVTFAGDSKLVPGLYKVIVPLFLTERPAMVELAKGATSWNIIVAGIERTRATGMLRLGWPPVGGGFKYRFPRTNRLNPATGLDSATGAEIARKGYYHAAGPYGVFW</sequence>
<protein>
    <submittedName>
        <fullName evidence="1">Uncharacterized protein</fullName>
    </submittedName>
</protein>
<dbReference type="RefSeq" id="WP_157461643.1">
    <property type="nucleotide sequence ID" value="NZ_WQLB01000058.1"/>
</dbReference>
<gene>
    <name evidence="1" type="ORF">GO986_21855</name>
</gene>
<keyword evidence="2" id="KW-1185">Reference proteome</keyword>
<proteinExistence type="predicted"/>
<name>A0A7C9MTY9_9DEIO</name>
<dbReference type="EMBL" id="WQLB01000058">
    <property type="protein sequence ID" value="MVN89384.1"/>
    <property type="molecule type" value="Genomic_DNA"/>
</dbReference>
<dbReference type="AlphaFoldDB" id="A0A7C9MTY9"/>
<organism evidence="1 2">
    <name type="scientific">Deinococcus arboris</name>
    <dbReference type="NCBI Taxonomy" id="2682977"/>
    <lineage>
        <taxon>Bacteria</taxon>
        <taxon>Thermotogati</taxon>
        <taxon>Deinococcota</taxon>
        <taxon>Deinococci</taxon>
        <taxon>Deinococcales</taxon>
        <taxon>Deinococcaceae</taxon>
        <taxon>Deinococcus</taxon>
    </lineage>
</organism>
<reference evidence="1 2" key="1">
    <citation type="submission" date="2019-12" db="EMBL/GenBank/DDBJ databases">
        <title>Deinococcus sp. HMF7620 Genome sequencing and assembly.</title>
        <authorList>
            <person name="Kang H."/>
            <person name="Kim H."/>
            <person name="Joh K."/>
        </authorList>
    </citation>
    <scope>NUCLEOTIDE SEQUENCE [LARGE SCALE GENOMIC DNA]</scope>
    <source>
        <strain evidence="1 2">HMF7620</strain>
    </source>
</reference>
<evidence type="ECO:0000313" key="1">
    <source>
        <dbReference type="EMBL" id="MVN89384.1"/>
    </source>
</evidence>
<comment type="caution">
    <text evidence="1">The sequence shown here is derived from an EMBL/GenBank/DDBJ whole genome shotgun (WGS) entry which is preliminary data.</text>
</comment>
<dbReference type="Proteomes" id="UP000483286">
    <property type="component" value="Unassembled WGS sequence"/>
</dbReference>